<evidence type="ECO:0000256" key="6">
    <source>
        <dbReference type="ARBA" id="ARBA00023098"/>
    </source>
</evidence>
<keyword evidence="13" id="KW-1185">Reference proteome</keyword>
<evidence type="ECO:0000256" key="8">
    <source>
        <dbReference type="PIRNR" id="PIRNR017228"/>
    </source>
</evidence>
<dbReference type="GO" id="GO:0042284">
    <property type="term" value="F:sphingolipid delta-4 desaturase activity"/>
    <property type="evidence" value="ECO:0007669"/>
    <property type="project" value="UniProtKB-UniRule"/>
</dbReference>
<evidence type="ECO:0000259" key="11">
    <source>
        <dbReference type="SMART" id="SM01269"/>
    </source>
</evidence>
<dbReference type="EMBL" id="HG793125">
    <property type="protein sequence ID" value="CDK25187.1"/>
    <property type="molecule type" value="Genomic_DNA"/>
</dbReference>
<keyword evidence="4 10" id="KW-1133">Transmembrane helix</keyword>
<reference evidence="12" key="1">
    <citation type="submission" date="2013-12" db="EMBL/GenBank/DDBJ databases">
        <authorList>
            <person name="Genoscope - CEA"/>
        </authorList>
    </citation>
    <scope>NUCLEOTIDE SEQUENCE</scope>
    <source>
        <strain evidence="12">CBS 1993</strain>
    </source>
</reference>
<comment type="similarity">
    <text evidence="2 8">Belongs to the fatty acid desaturase type 1 family. DEGS subfamily.</text>
</comment>
<keyword evidence="3 10" id="KW-0812">Transmembrane</keyword>
<gene>
    <name evidence="12" type="ORF">KUCA_T00001154001</name>
</gene>
<dbReference type="CDD" id="cd03508">
    <property type="entry name" value="Delta4-sphingolipid-FADS-like"/>
    <property type="match status" value="1"/>
</dbReference>
<evidence type="ECO:0000256" key="1">
    <source>
        <dbReference type="ARBA" id="ARBA00004141"/>
    </source>
</evidence>
<evidence type="ECO:0000256" key="10">
    <source>
        <dbReference type="SAM" id="Phobius"/>
    </source>
</evidence>
<dbReference type="EC" id="1.14.19.17" evidence="8"/>
<evidence type="ECO:0000256" key="4">
    <source>
        <dbReference type="ARBA" id="ARBA00022989"/>
    </source>
</evidence>
<dbReference type="GO" id="GO:0046513">
    <property type="term" value="P:ceramide biosynthetic process"/>
    <property type="evidence" value="ECO:0007669"/>
    <property type="project" value="TreeGrafter"/>
</dbReference>
<feature type="transmembrane region" description="Helical" evidence="10">
    <location>
        <begin position="88"/>
        <end position="110"/>
    </location>
</feature>
<dbReference type="AlphaFoldDB" id="W6MKG5"/>
<evidence type="ECO:0000256" key="7">
    <source>
        <dbReference type="ARBA" id="ARBA00023136"/>
    </source>
</evidence>
<reference evidence="12" key="2">
    <citation type="submission" date="2014-02" db="EMBL/GenBank/DDBJ databases">
        <title>Complete DNA sequence of /Kuraishia capsulata/ illustrates novel genomic features among budding yeasts (/Saccharomycotina/).</title>
        <authorList>
            <person name="Morales L."/>
            <person name="Noel B."/>
            <person name="Porcel B."/>
            <person name="Marcet-Houben M."/>
            <person name="Hullo M-F."/>
            <person name="Sacerdot C."/>
            <person name="Tekaia F."/>
            <person name="Leh-Louis V."/>
            <person name="Despons L."/>
            <person name="Khanna V."/>
            <person name="Aury J-M."/>
            <person name="Barbe V."/>
            <person name="Couloux A."/>
            <person name="Labadie K."/>
            <person name="Pelletier E."/>
            <person name="Souciet J-L."/>
            <person name="Boekhout T."/>
            <person name="Gabaldon T."/>
            <person name="Wincker P."/>
            <person name="Dujon B."/>
        </authorList>
    </citation>
    <scope>NUCLEOTIDE SEQUENCE</scope>
    <source>
        <strain evidence="12">CBS 1993</strain>
    </source>
</reference>
<comment type="pathway">
    <text evidence="8">Lipid metabolism; sphingolipid metabolism.</text>
</comment>
<feature type="transmembrane region" description="Helical" evidence="10">
    <location>
        <begin position="203"/>
        <end position="225"/>
    </location>
</feature>
<dbReference type="Proteomes" id="UP000019384">
    <property type="component" value="Unassembled WGS sequence"/>
</dbReference>
<evidence type="ECO:0000256" key="5">
    <source>
        <dbReference type="ARBA" id="ARBA00023002"/>
    </source>
</evidence>
<sequence>MSVLNKRSNTVHHTTPPALDTADLGPQFEFYWTREKDPHSVRRKQIIAKHPEVLKLCGHEPKTKWISLGVVLTQLSLAYALRDCHNGWLFFATAYIIGATANQNCFLVIHELCHNLGFKKPLHNKLFSIVSNIPIGIPYSASFQPYHQLHHKFLGDELFDTDLPTHFEALVLSNVLGKAFFATFQIFFYALRPMFITQIKFTYIHLVNVAAQIFVDYLMVTYWGWKSLGYLVLSSFLAGSLHPSAGHFVAEHYLMDPPKGYRKFEDVAPLETYSYYGILNFFTWNVGYHNEHHDFPFVAWSQLPKLREIASEFYDGLPQHESWCLVIWNFVFDKNVLMYNRVKRQNKDASLKHKVKLDEN</sequence>
<dbReference type="PANTHER" id="PTHR12879">
    <property type="entry name" value="SPHINGOLIPID DELTA 4 DESATURASE/C-4 HYDROXYLASE PROTEIN DES2"/>
    <property type="match status" value="1"/>
</dbReference>
<dbReference type="InterPro" id="IPR005804">
    <property type="entry name" value="FA_desaturase_dom"/>
</dbReference>
<dbReference type="PIRSF" id="PIRSF017228">
    <property type="entry name" value="Sphnglp_dlt4_des"/>
    <property type="match status" value="1"/>
</dbReference>
<comment type="function">
    <text evidence="8">Delta(4)-fatty-acid desaturase which introduces a double bond at the 4-position in the long-chain base (LCB) of ceramides.</text>
</comment>
<dbReference type="OrthoDB" id="200948at2759"/>
<dbReference type="GO" id="GO:0016020">
    <property type="term" value="C:membrane"/>
    <property type="evidence" value="ECO:0007669"/>
    <property type="project" value="UniProtKB-SubCell"/>
</dbReference>
<name>W6MKG5_9ASCO</name>
<evidence type="ECO:0000256" key="9">
    <source>
        <dbReference type="SAM" id="MobiDB-lite"/>
    </source>
</evidence>
<dbReference type="InterPro" id="IPR013866">
    <property type="entry name" value="Sphingolipid_d4-desaturase_N"/>
</dbReference>
<evidence type="ECO:0000313" key="13">
    <source>
        <dbReference type="Proteomes" id="UP000019384"/>
    </source>
</evidence>
<comment type="subcellular location">
    <subcellularLocation>
        <location evidence="1">Membrane</location>
        <topology evidence="1">Multi-pass membrane protein</topology>
    </subcellularLocation>
</comment>
<dbReference type="Pfam" id="PF00487">
    <property type="entry name" value="FA_desaturase"/>
    <property type="match status" value="1"/>
</dbReference>
<feature type="domain" description="Sphingolipid delta4-desaturase N-terminal" evidence="11">
    <location>
        <begin position="25"/>
        <end position="63"/>
    </location>
</feature>
<dbReference type="STRING" id="1382522.W6MKG5"/>
<protein>
    <recommendedName>
        <fullName evidence="8">Sphingolipid delta(4)-desaturase</fullName>
        <ecNumber evidence="8">1.14.19.17</ecNumber>
    </recommendedName>
</protein>
<evidence type="ECO:0000313" key="12">
    <source>
        <dbReference type="EMBL" id="CDK25187.1"/>
    </source>
</evidence>
<keyword evidence="8" id="KW-0746">Sphingolipid metabolism</keyword>
<dbReference type="PANTHER" id="PTHR12879:SF8">
    <property type="entry name" value="SPHINGOLIPID DELTA(4)-DESATURASE DES1"/>
    <property type="match status" value="1"/>
</dbReference>
<dbReference type="InterPro" id="IPR011388">
    <property type="entry name" value="DES1/DES2"/>
</dbReference>
<dbReference type="HOGENOM" id="CLU_032156_0_1_1"/>
<keyword evidence="6 8" id="KW-0443">Lipid metabolism</keyword>
<comment type="catalytic activity">
    <reaction evidence="8">
        <text>an N-acylsphinganine + 2 Fe(II)-[cytochrome b5] + O2 + 2 H(+) = an N-acylsphing-4-enine + 2 Fe(III)-[cytochrome b5] + 2 H2O</text>
        <dbReference type="Rhea" id="RHEA:46544"/>
        <dbReference type="Rhea" id="RHEA-COMP:10438"/>
        <dbReference type="Rhea" id="RHEA-COMP:10439"/>
        <dbReference type="ChEBI" id="CHEBI:15377"/>
        <dbReference type="ChEBI" id="CHEBI:15378"/>
        <dbReference type="ChEBI" id="CHEBI:15379"/>
        <dbReference type="ChEBI" id="CHEBI:29033"/>
        <dbReference type="ChEBI" id="CHEBI:29034"/>
        <dbReference type="ChEBI" id="CHEBI:31488"/>
        <dbReference type="ChEBI" id="CHEBI:52639"/>
        <dbReference type="EC" id="1.14.19.17"/>
    </reaction>
</comment>
<keyword evidence="7 8" id="KW-0472">Membrane</keyword>
<feature type="region of interest" description="Disordered" evidence="9">
    <location>
        <begin position="1"/>
        <end position="20"/>
    </location>
</feature>
<evidence type="ECO:0000256" key="2">
    <source>
        <dbReference type="ARBA" id="ARBA00006146"/>
    </source>
</evidence>
<dbReference type="Pfam" id="PF08557">
    <property type="entry name" value="Lipid_DES"/>
    <property type="match status" value="1"/>
</dbReference>
<dbReference type="GeneID" id="34518587"/>
<accession>W6MKG5</accession>
<dbReference type="UniPathway" id="UPA00222"/>
<keyword evidence="5 8" id="KW-0560">Oxidoreductase</keyword>
<dbReference type="SMART" id="SM01269">
    <property type="entry name" value="Lipid_DES"/>
    <property type="match status" value="1"/>
</dbReference>
<proteinExistence type="inferred from homology"/>
<feature type="compositionally biased region" description="Polar residues" evidence="9">
    <location>
        <begin position="1"/>
        <end position="13"/>
    </location>
</feature>
<feature type="transmembrane region" description="Helical" evidence="10">
    <location>
        <begin position="169"/>
        <end position="191"/>
    </location>
</feature>
<dbReference type="RefSeq" id="XP_022457199.1">
    <property type="nucleotide sequence ID" value="XM_022605763.1"/>
</dbReference>
<organism evidence="12 13">
    <name type="scientific">Kuraishia capsulata CBS 1993</name>
    <dbReference type="NCBI Taxonomy" id="1382522"/>
    <lineage>
        <taxon>Eukaryota</taxon>
        <taxon>Fungi</taxon>
        <taxon>Dikarya</taxon>
        <taxon>Ascomycota</taxon>
        <taxon>Saccharomycotina</taxon>
        <taxon>Pichiomycetes</taxon>
        <taxon>Pichiales</taxon>
        <taxon>Pichiaceae</taxon>
        <taxon>Kuraishia</taxon>
    </lineage>
</organism>
<evidence type="ECO:0000256" key="3">
    <source>
        <dbReference type="ARBA" id="ARBA00022692"/>
    </source>
</evidence>